<accession>A0ABQ1RWC7</accession>
<gene>
    <name evidence="2" type="ORF">GCM10007269_26830</name>
</gene>
<evidence type="ECO:0000313" key="2">
    <source>
        <dbReference type="EMBL" id="GGD82611.1"/>
    </source>
</evidence>
<protein>
    <submittedName>
        <fullName evidence="2">Membrane protein</fullName>
    </submittedName>
</protein>
<dbReference type="PANTHER" id="PTHR36974:SF1">
    <property type="entry name" value="DOXX FAMILY MEMBRANE PROTEIN"/>
    <property type="match status" value="1"/>
</dbReference>
<comment type="caution">
    <text evidence="2">The sequence shown here is derived from an EMBL/GenBank/DDBJ whole genome shotgun (WGS) entry which is preliminary data.</text>
</comment>
<keyword evidence="1" id="KW-0812">Transmembrane</keyword>
<name>A0ABQ1RWC7_9MICO</name>
<keyword evidence="3" id="KW-1185">Reference proteome</keyword>
<sequence>MSRRMLRPKQQGKASGARPAARWALAAALTATGVGHLTWGRRGFRITVPDWATRLLRLDKDAIVVASGVVELALAAALVALPKERTRVGWAVAAFFVAVFPGNVHQWRTGRSAPMLDTDRRRLIRLFLQPLLVLWALWSTGSRSRRR</sequence>
<organism evidence="2 3">
    <name type="scientific">Microbacterium murale</name>
    <dbReference type="NCBI Taxonomy" id="1081040"/>
    <lineage>
        <taxon>Bacteria</taxon>
        <taxon>Bacillati</taxon>
        <taxon>Actinomycetota</taxon>
        <taxon>Actinomycetes</taxon>
        <taxon>Micrococcales</taxon>
        <taxon>Microbacteriaceae</taxon>
        <taxon>Microbacterium</taxon>
    </lineage>
</organism>
<proteinExistence type="predicted"/>
<reference evidence="3" key="1">
    <citation type="journal article" date="2019" name="Int. J. Syst. Evol. Microbiol.">
        <title>The Global Catalogue of Microorganisms (GCM) 10K type strain sequencing project: providing services to taxonomists for standard genome sequencing and annotation.</title>
        <authorList>
            <consortium name="The Broad Institute Genomics Platform"/>
            <consortium name="The Broad Institute Genome Sequencing Center for Infectious Disease"/>
            <person name="Wu L."/>
            <person name="Ma J."/>
        </authorList>
    </citation>
    <scope>NUCLEOTIDE SEQUENCE [LARGE SCALE GENOMIC DNA]</scope>
    <source>
        <strain evidence="3">CCM 7640</strain>
    </source>
</reference>
<dbReference type="Proteomes" id="UP000629365">
    <property type="component" value="Unassembled WGS sequence"/>
</dbReference>
<evidence type="ECO:0000313" key="3">
    <source>
        <dbReference type="Proteomes" id="UP000629365"/>
    </source>
</evidence>
<keyword evidence="1" id="KW-1133">Transmembrane helix</keyword>
<dbReference type="PANTHER" id="PTHR36974">
    <property type="entry name" value="MEMBRANE PROTEIN-RELATED"/>
    <property type="match status" value="1"/>
</dbReference>
<keyword evidence="1" id="KW-0472">Membrane</keyword>
<dbReference type="RefSeq" id="WP_229703121.1">
    <property type="nucleotide sequence ID" value="NZ_BMCM01000004.1"/>
</dbReference>
<feature type="transmembrane region" description="Helical" evidence="1">
    <location>
        <begin position="20"/>
        <end position="39"/>
    </location>
</feature>
<feature type="transmembrane region" description="Helical" evidence="1">
    <location>
        <begin position="124"/>
        <end position="141"/>
    </location>
</feature>
<evidence type="ECO:0000256" key="1">
    <source>
        <dbReference type="SAM" id="Phobius"/>
    </source>
</evidence>
<feature type="transmembrane region" description="Helical" evidence="1">
    <location>
        <begin position="88"/>
        <end position="104"/>
    </location>
</feature>
<dbReference type="EMBL" id="BMCM01000004">
    <property type="protein sequence ID" value="GGD82611.1"/>
    <property type="molecule type" value="Genomic_DNA"/>
</dbReference>
<feature type="transmembrane region" description="Helical" evidence="1">
    <location>
        <begin position="62"/>
        <end position="81"/>
    </location>
</feature>